<sequence length="224" mass="25491">MPEMTLTEKTAPAQSSRTCSSANSASPSNQSSWPSNPPATKQPMVPSRTADFLKINPNGYVPAMVEDDFVLTEMPAILHYISGLAPDRELLGSNLKERIRVEEWMVWLSGTLHAAGFGAFWRPTRYVDVEDAEHVHPLIVEKGRKKILQCFGRIEERIEGTYAVRQHLTVVDFYLHCFWRWGRQIGLDMGLYPRYGAVARQVEQLESVRVVMEVEGQRLNFVQK</sequence>
<name>A0ACC3NDD4_9PEZI</name>
<keyword evidence="2" id="KW-1185">Reference proteome</keyword>
<dbReference type="EMBL" id="JAUTXU010000056">
    <property type="protein sequence ID" value="KAK3714261.1"/>
    <property type="molecule type" value="Genomic_DNA"/>
</dbReference>
<comment type="caution">
    <text evidence="1">The sequence shown here is derived from an EMBL/GenBank/DDBJ whole genome shotgun (WGS) entry which is preliminary data.</text>
</comment>
<accession>A0ACC3NDD4</accession>
<proteinExistence type="predicted"/>
<evidence type="ECO:0000313" key="1">
    <source>
        <dbReference type="EMBL" id="KAK3714261.1"/>
    </source>
</evidence>
<gene>
    <name evidence="1" type="ORF">LTR37_007847</name>
</gene>
<reference evidence="1" key="1">
    <citation type="submission" date="2023-07" db="EMBL/GenBank/DDBJ databases">
        <title>Black Yeasts Isolated from many extreme environments.</title>
        <authorList>
            <person name="Coleine C."/>
            <person name="Stajich J.E."/>
            <person name="Selbmann L."/>
        </authorList>
    </citation>
    <scope>NUCLEOTIDE SEQUENCE</scope>
    <source>
        <strain evidence="1">CCFEE 5714</strain>
    </source>
</reference>
<dbReference type="Proteomes" id="UP001281147">
    <property type="component" value="Unassembled WGS sequence"/>
</dbReference>
<evidence type="ECO:0000313" key="2">
    <source>
        <dbReference type="Proteomes" id="UP001281147"/>
    </source>
</evidence>
<protein>
    <submittedName>
        <fullName evidence="1">Uncharacterized protein</fullName>
    </submittedName>
</protein>
<organism evidence="1 2">
    <name type="scientific">Vermiconidia calcicola</name>
    <dbReference type="NCBI Taxonomy" id="1690605"/>
    <lineage>
        <taxon>Eukaryota</taxon>
        <taxon>Fungi</taxon>
        <taxon>Dikarya</taxon>
        <taxon>Ascomycota</taxon>
        <taxon>Pezizomycotina</taxon>
        <taxon>Dothideomycetes</taxon>
        <taxon>Dothideomycetidae</taxon>
        <taxon>Mycosphaerellales</taxon>
        <taxon>Extremaceae</taxon>
        <taxon>Vermiconidia</taxon>
    </lineage>
</organism>